<dbReference type="Gene3D" id="1.10.260.40">
    <property type="entry name" value="lambda repressor-like DNA-binding domains"/>
    <property type="match status" value="1"/>
</dbReference>
<dbReference type="CDD" id="cd06529">
    <property type="entry name" value="S24_LexA-like"/>
    <property type="match status" value="1"/>
</dbReference>
<organism evidence="2 3">
    <name type="scientific">Pseudobdellovibrio exovorus JSS</name>
    <dbReference type="NCBI Taxonomy" id="1184267"/>
    <lineage>
        <taxon>Bacteria</taxon>
        <taxon>Pseudomonadati</taxon>
        <taxon>Bdellovibrionota</taxon>
        <taxon>Bdellovibrionia</taxon>
        <taxon>Bdellovibrionales</taxon>
        <taxon>Pseudobdellovibrionaceae</taxon>
        <taxon>Pseudobdellovibrio</taxon>
    </lineage>
</organism>
<reference evidence="2 3" key="1">
    <citation type="journal article" date="2013" name="ISME J.">
        <title>By their genes ye shall know them: genomic signatures of predatory bacteria.</title>
        <authorList>
            <person name="Pasternak Z."/>
            <person name="Pietrokovski S."/>
            <person name="Rotem O."/>
            <person name="Gophna U."/>
            <person name="Lurie-Weinberger M.N."/>
            <person name="Jurkevitch E."/>
        </authorList>
    </citation>
    <scope>NUCLEOTIDE SEQUENCE [LARGE SCALE GENOMIC DNA]</scope>
    <source>
        <strain evidence="2 3">JSS</strain>
    </source>
</reference>
<accession>M4V8D3</accession>
<keyword evidence="3" id="KW-1185">Reference proteome</keyword>
<dbReference type="RefSeq" id="WP_015468751.1">
    <property type="nucleotide sequence ID" value="NC_020813.1"/>
</dbReference>
<name>M4V8D3_9BACT</name>
<dbReference type="EMBL" id="CP003537">
    <property type="protein sequence ID" value="AGH94261.1"/>
    <property type="molecule type" value="Genomic_DNA"/>
</dbReference>
<proteinExistence type="predicted"/>
<dbReference type="InterPro" id="IPR039418">
    <property type="entry name" value="LexA-like"/>
</dbReference>
<dbReference type="Gene3D" id="2.10.109.10">
    <property type="entry name" value="Umud Fragment, subunit A"/>
    <property type="match status" value="1"/>
</dbReference>
<dbReference type="eggNOG" id="COG2932">
    <property type="taxonomic scope" value="Bacteria"/>
</dbReference>
<dbReference type="InterPro" id="IPR015927">
    <property type="entry name" value="Peptidase_S24_S26A/B/C"/>
</dbReference>
<dbReference type="InterPro" id="IPR001387">
    <property type="entry name" value="Cro/C1-type_HTH"/>
</dbReference>
<feature type="domain" description="HTH cro/C1-type" evidence="1">
    <location>
        <begin position="44"/>
        <end position="78"/>
    </location>
</feature>
<dbReference type="KEGG" id="bex:A11Q_41"/>
<dbReference type="PROSITE" id="PS50943">
    <property type="entry name" value="HTH_CROC1"/>
    <property type="match status" value="1"/>
</dbReference>
<dbReference type="SUPFAM" id="SSF47413">
    <property type="entry name" value="lambda repressor-like DNA-binding domains"/>
    <property type="match status" value="1"/>
</dbReference>
<evidence type="ECO:0000313" key="2">
    <source>
        <dbReference type="EMBL" id="AGH94261.1"/>
    </source>
</evidence>
<dbReference type="AlphaFoldDB" id="M4V8D3"/>
<dbReference type="Proteomes" id="UP000012040">
    <property type="component" value="Chromosome"/>
</dbReference>
<protein>
    <recommendedName>
        <fullName evidence="1">HTH cro/C1-type domain-containing protein</fullName>
    </recommendedName>
</protein>
<dbReference type="SUPFAM" id="SSF51306">
    <property type="entry name" value="LexA/Signal peptidase"/>
    <property type="match status" value="1"/>
</dbReference>
<evidence type="ECO:0000259" key="1">
    <source>
        <dbReference type="PROSITE" id="PS50943"/>
    </source>
</evidence>
<dbReference type="PATRIC" id="fig|1184267.3.peg.43"/>
<dbReference type="CDD" id="cd00093">
    <property type="entry name" value="HTH_XRE"/>
    <property type="match status" value="1"/>
</dbReference>
<dbReference type="InterPro" id="IPR010982">
    <property type="entry name" value="Lambda_DNA-bd_dom_sf"/>
</dbReference>
<evidence type="ECO:0000313" key="3">
    <source>
        <dbReference type="Proteomes" id="UP000012040"/>
    </source>
</evidence>
<dbReference type="Pfam" id="PF01381">
    <property type="entry name" value="HTH_3"/>
    <property type="match status" value="1"/>
</dbReference>
<dbReference type="InterPro" id="IPR036286">
    <property type="entry name" value="LexA/Signal_pep-like_sf"/>
</dbReference>
<dbReference type="Pfam" id="PF00717">
    <property type="entry name" value="Peptidase_S24"/>
    <property type="match status" value="1"/>
</dbReference>
<dbReference type="GO" id="GO:0003677">
    <property type="term" value="F:DNA binding"/>
    <property type="evidence" value="ECO:0007669"/>
    <property type="project" value="InterPro"/>
</dbReference>
<sequence length="249" mass="28732">MSKKEKPARYKNEKFLKALGRHCQQLRIKKGYTIDRLYREGDQLSTSAIHRLENGAADTQISVFYRYAQVLGLELQDLFKFEVPTEKSKKILPFDEDNPERPKSCVPYYDIHVAAGAFDQQKLNQQDPSGWVKIENLRNQTEYFATHVKGRSMEPAIPSGSLCLFRFYQGGTRQNKIFLVKSRGVLDPETNESFVVKKYKRLSTVEDDENRSKVVVHLLSENTTYPPIVLMASDETQIEVMAEFIEVLE</sequence>
<dbReference type="OrthoDB" id="5959816at2"/>
<gene>
    <name evidence="2" type="ORF">A11Q_41</name>
</gene>
<dbReference type="HOGENOM" id="CLU_1114138_0_0_7"/>